<reference evidence="2 3" key="1">
    <citation type="submission" date="2015-09" db="EMBL/GenBank/DDBJ databases">
        <authorList>
            <consortium name="Pathogen Informatics"/>
        </authorList>
    </citation>
    <scope>NUCLEOTIDE SEQUENCE [LARGE SCALE GENOMIC DNA]</scope>
    <source>
        <strain evidence="2 3">2789STDY5608872</strain>
    </source>
</reference>
<accession>A0A173THZ4</accession>
<proteinExistence type="predicted"/>
<gene>
    <name evidence="2" type="ORF">ERS852429_01578</name>
</gene>
<evidence type="ECO:0000313" key="2">
    <source>
        <dbReference type="EMBL" id="CUN02443.1"/>
    </source>
</evidence>
<dbReference type="RefSeq" id="WP_057319192.1">
    <property type="nucleotide sequence ID" value="NZ_CYXP01000003.1"/>
</dbReference>
<protein>
    <submittedName>
        <fullName evidence="2">Type VI secretion system lysozyme-like protein</fullName>
    </submittedName>
</protein>
<name>A0A173THZ4_PARDI</name>
<dbReference type="AlphaFoldDB" id="A0A173THZ4"/>
<dbReference type="Pfam" id="PF04965">
    <property type="entry name" value="GPW_gp25"/>
    <property type="match status" value="1"/>
</dbReference>
<dbReference type="EMBL" id="CYXP01000003">
    <property type="protein sequence ID" value="CUN02443.1"/>
    <property type="molecule type" value="Genomic_DNA"/>
</dbReference>
<dbReference type="Gene3D" id="3.10.450.40">
    <property type="match status" value="1"/>
</dbReference>
<dbReference type="InterPro" id="IPR007048">
    <property type="entry name" value="IraD/Gp25-like"/>
</dbReference>
<dbReference type="SUPFAM" id="SSF160719">
    <property type="entry name" value="gpW/gp25-like"/>
    <property type="match status" value="1"/>
</dbReference>
<evidence type="ECO:0000313" key="3">
    <source>
        <dbReference type="Proteomes" id="UP000095591"/>
    </source>
</evidence>
<feature type="domain" description="IraD/Gp25-like" evidence="1">
    <location>
        <begin position="29"/>
        <end position="119"/>
    </location>
</feature>
<organism evidence="2 3">
    <name type="scientific">Parabacteroides distasonis</name>
    <dbReference type="NCBI Taxonomy" id="823"/>
    <lineage>
        <taxon>Bacteria</taxon>
        <taxon>Pseudomonadati</taxon>
        <taxon>Bacteroidota</taxon>
        <taxon>Bacteroidia</taxon>
        <taxon>Bacteroidales</taxon>
        <taxon>Tannerellaceae</taxon>
        <taxon>Parabacteroides</taxon>
    </lineage>
</organism>
<evidence type="ECO:0000259" key="1">
    <source>
        <dbReference type="Pfam" id="PF04965"/>
    </source>
</evidence>
<sequence length="134" mass="15932">MQNKNSFLGKGWAFPPEFSHNDNPTRMSNYEEDIRQSLIILLSTRTGERIHRPDYGTELYRYQFEQLDLTMETMIKSAIEKAILLYEPRVSLDRIEINKASIQDGILIIELYYTIRMNNVQQELTYPIYFDSNR</sequence>
<dbReference type="Proteomes" id="UP000095591">
    <property type="component" value="Unassembled WGS sequence"/>
</dbReference>